<sequence length="71" mass="7809">MRGTRGFNTSYQGLKGDPEQGENQRAVAAKLLIAKTQLSAASLPTSDPCYCFFAHIHGLKDLEYVTSINNY</sequence>
<feature type="compositionally biased region" description="Polar residues" evidence="1">
    <location>
        <begin position="1"/>
        <end position="12"/>
    </location>
</feature>
<evidence type="ECO:0000313" key="2">
    <source>
        <dbReference type="EMBL" id="PNX61556.1"/>
    </source>
</evidence>
<reference evidence="2 3" key="1">
    <citation type="journal article" date="2014" name="Am. J. Bot.">
        <title>Genome assembly and annotation for red clover (Trifolium pratense; Fabaceae).</title>
        <authorList>
            <person name="Istvanek J."/>
            <person name="Jaros M."/>
            <person name="Krenek A."/>
            <person name="Repkova J."/>
        </authorList>
    </citation>
    <scope>NUCLEOTIDE SEQUENCE [LARGE SCALE GENOMIC DNA]</scope>
    <source>
        <strain evidence="3">cv. Tatra</strain>
        <tissue evidence="2">Young leaves</tissue>
    </source>
</reference>
<evidence type="ECO:0000313" key="3">
    <source>
        <dbReference type="Proteomes" id="UP000236291"/>
    </source>
</evidence>
<protein>
    <submittedName>
        <fullName evidence="2">Uncharacterized protein</fullName>
    </submittedName>
</protein>
<gene>
    <name evidence="2" type="ORF">L195_g060718</name>
</gene>
<name>A0A2K3K5M1_TRIPR</name>
<dbReference type="AlphaFoldDB" id="A0A2K3K5M1"/>
<comment type="caution">
    <text evidence="2">The sequence shown here is derived from an EMBL/GenBank/DDBJ whole genome shotgun (WGS) entry which is preliminary data.</text>
</comment>
<dbReference type="EMBL" id="ASHM01142412">
    <property type="protein sequence ID" value="PNX61556.1"/>
    <property type="molecule type" value="Genomic_DNA"/>
</dbReference>
<organism evidence="2 3">
    <name type="scientific">Trifolium pratense</name>
    <name type="common">Red clover</name>
    <dbReference type="NCBI Taxonomy" id="57577"/>
    <lineage>
        <taxon>Eukaryota</taxon>
        <taxon>Viridiplantae</taxon>
        <taxon>Streptophyta</taxon>
        <taxon>Embryophyta</taxon>
        <taxon>Tracheophyta</taxon>
        <taxon>Spermatophyta</taxon>
        <taxon>Magnoliopsida</taxon>
        <taxon>eudicotyledons</taxon>
        <taxon>Gunneridae</taxon>
        <taxon>Pentapetalae</taxon>
        <taxon>rosids</taxon>
        <taxon>fabids</taxon>
        <taxon>Fabales</taxon>
        <taxon>Fabaceae</taxon>
        <taxon>Papilionoideae</taxon>
        <taxon>50 kb inversion clade</taxon>
        <taxon>NPAAA clade</taxon>
        <taxon>Hologalegina</taxon>
        <taxon>IRL clade</taxon>
        <taxon>Trifolieae</taxon>
        <taxon>Trifolium</taxon>
    </lineage>
</organism>
<accession>A0A2K3K5M1</accession>
<proteinExistence type="predicted"/>
<reference evidence="2 3" key="2">
    <citation type="journal article" date="2017" name="Front. Plant Sci.">
        <title>Gene Classification and Mining of Molecular Markers Useful in Red Clover (Trifolium pratense) Breeding.</title>
        <authorList>
            <person name="Istvanek J."/>
            <person name="Dluhosova J."/>
            <person name="Dluhos P."/>
            <person name="Patkova L."/>
            <person name="Nedelnik J."/>
            <person name="Repkova J."/>
        </authorList>
    </citation>
    <scope>NUCLEOTIDE SEQUENCE [LARGE SCALE GENOMIC DNA]</scope>
    <source>
        <strain evidence="3">cv. Tatra</strain>
        <tissue evidence="2">Young leaves</tissue>
    </source>
</reference>
<feature type="region of interest" description="Disordered" evidence="1">
    <location>
        <begin position="1"/>
        <end position="21"/>
    </location>
</feature>
<dbReference type="Proteomes" id="UP000236291">
    <property type="component" value="Unassembled WGS sequence"/>
</dbReference>
<evidence type="ECO:0000256" key="1">
    <source>
        <dbReference type="SAM" id="MobiDB-lite"/>
    </source>
</evidence>